<accession>A0ABT8V965</accession>
<evidence type="ECO:0000313" key="1">
    <source>
        <dbReference type="EMBL" id="MDO3677314.1"/>
    </source>
</evidence>
<gene>
    <name evidence="1" type="ORF">Q3C12_09920</name>
</gene>
<protein>
    <submittedName>
        <fullName evidence="1">Uncharacterized protein</fullName>
    </submittedName>
</protein>
<sequence>MTKILDVSCLFSKRVQKVNNEFNDSVIFVETSDYVKDAEFCYKSISIVNIHSIDAIKYNLPVNTKIINSSNSKETFYYAQLYSQSNNTTVNVHLRKLNLKNLHDMEVNIIQVETQEQDEPTDYIALNSKIVGINERYCLFFVPQKKLQYGINYFSKCLLVDSFENKVFTVKAEFINGDSLLRLQDIWVINDSQNILIKTGRIQDFEKRKFWKKTIENDDNPKYIDQNESLVLLNTQLFISNVKNNESLTNIIIDSADFKSALSLCGYCGHKLTYNKKMFEEKQNIIITYMLNSGKFERKEVADSYEIICTPEKHYLIKTIKGDSTRFDVHDPTTNTTFQTTGSGIIAIDKEKIITYRYDEKFEQIVCIFNIHSGEIINTYQKCNFDYDLERNLIIIF</sequence>
<dbReference type="Proteomes" id="UP001168883">
    <property type="component" value="Unassembled WGS sequence"/>
</dbReference>
<dbReference type="RefSeq" id="WP_302878078.1">
    <property type="nucleotide sequence ID" value="NZ_JAUMKJ010000010.1"/>
</dbReference>
<proteinExistence type="predicted"/>
<reference evidence="1" key="1">
    <citation type="submission" date="2023-07" db="EMBL/GenBank/DDBJ databases">
        <authorList>
            <person name="Aktuganov G."/>
            <person name="Boyko T."/>
            <person name="Delegan Y."/>
            <person name="Galimzianova N."/>
            <person name="Gilvanova E."/>
            <person name="Korobov V."/>
            <person name="Kuzmina L."/>
            <person name="Melentiev A."/>
            <person name="Milman P."/>
            <person name="Ryabova A."/>
            <person name="Stupak E."/>
            <person name="Yasakov T."/>
            <person name="Zharikova N."/>
            <person name="Zhurenko E."/>
        </authorList>
    </citation>
    <scope>NUCLEOTIDE SEQUENCE</scope>
    <source>
        <strain evidence="1">IB-739</strain>
    </source>
</reference>
<organism evidence="1 2">
    <name type="scientific">Paenibacillus ehimensis</name>
    <dbReference type="NCBI Taxonomy" id="79264"/>
    <lineage>
        <taxon>Bacteria</taxon>
        <taxon>Bacillati</taxon>
        <taxon>Bacillota</taxon>
        <taxon>Bacilli</taxon>
        <taxon>Bacillales</taxon>
        <taxon>Paenibacillaceae</taxon>
        <taxon>Paenibacillus</taxon>
    </lineage>
</organism>
<evidence type="ECO:0000313" key="2">
    <source>
        <dbReference type="Proteomes" id="UP001168883"/>
    </source>
</evidence>
<keyword evidence="2" id="KW-1185">Reference proteome</keyword>
<dbReference type="EMBL" id="JAUMKJ010000010">
    <property type="protein sequence ID" value="MDO3677314.1"/>
    <property type="molecule type" value="Genomic_DNA"/>
</dbReference>
<name>A0ABT8V965_9BACL</name>
<comment type="caution">
    <text evidence="1">The sequence shown here is derived from an EMBL/GenBank/DDBJ whole genome shotgun (WGS) entry which is preliminary data.</text>
</comment>